<keyword evidence="1" id="KW-0732">Signal</keyword>
<reference evidence="2" key="2">
    <citation type="submission" date="2025-09" db="UniProtKB">
        <authorList>
            <consortium name="Ensembl"/>
        </authorList>
    </citation>
    <scope>IDENTIFICATION</scope>
</reference>
<keyword evidence="3" id="KW-1185">Reference proteome</keyword>
<dbReference type="AlphaFoldDB" id="A0A8C3K2Q2"/>
<evidence type="ECO:0000313" key="2">
    <source>
        <dbReference type="Ensembl" id="ENSCPGP00000017675.1"/>
    </source>
</evidence>
<dbReference type="Proteomes" id="UP000694419">
    <property type="component" value="Unplaced"/>
</dbReference>
<proteinExistence type="predicted"/>
<accession>A0A8C3K2Q2</accession>
<evidence type="ECO:0000256" key="1">
    <source>
        <dbReference type="SAM" id="SignalP"/>
    </source>
</evidence>
<dbReference type="Ensembl" id="ENSCPGT00000019334.1">
    <property type="protein sequence ID" value="ENSCPGP00000017675.1"/>
    <property type="gene ID" value="ENSCPGG00000012391.1"/>
</dbReference>
<sequence>FTWKSVVHLFLHALDKLSLALACEKYSEGHLSPKNASSIHPSALGVHRLLCGKAGTAVRRRVHKTNLSFPESSVEVVFLREIYQCLTTLAPDLGNRIVLQRATPCVAQPDVIE</sequence>
<feature type="signal peptide" evidence="1">
    <location>
        <begin position="1"/>
        <end position="22"/>
    </location>
</feature>
<name>A0A8C3K2Q2_9CHAR</name>
<organism evidence="2 3">
    <name type="scientific">Calidris pygmaea</name>
    <name type="common">Spoon-billed sandpiper</name>
    <dbReference type="NCBI Taxonomy" id="425635"/>
    <lineage>
        <taxon>Eukaryota</taxon>
        <taxon>Metazoa</taxon>
        <taxon>Chordata</taxon>
        <taxon>Craniata</taxon>
        <taxon>Vertebrata</taxon>
        <taxon>Euteleostomi</taxon>
        <taxon>Archelosauria</taxon>
        <taxon>Archosauria</taxon>
        <taxon>Dinosauria</taxon>
        <taxon>Saurischia</taxon>
        <taxon>Theropoda</taxon>
        <taxon>Coelurosauria</taxon>
        <taxon>Aves</taxon>
        <taxon>Neognathae</taxon>
        <taxon>Neoaves</taxon>
        <taxon>Charadriiformes</taxon>
        <taxon>Scolopacidae</taxon>
        <taxon>Calidris</taxon>
    </lineage>
</organism>
<reference evidence="2" key="1">
    <citation type="submission" date="2025-08" db="UniProtKB">
        <authorList>
            <consortium name="Ensembl"/>
        </authorList>
    </citation>
    <scope>IDENTIFICATION</scope>
</reference>
<protein>
    <submittedName>
        <fullName evidence="2">Uncharacterized protein</fullName>
    </submittedName>
</protein>
<feature type="chain" id="PRO_5034195987" evidence="1">
    <location>
        <begin position="23"/>
        <end position="113"/>
    </location>
</feature>
<evidence type="ECO:0000313" key="3">
    <source>
        <dbReference type="Proteomes" id="UP000694419"/>
    </source>
</evidence>